<comment type="caution">
    <text evidence="1">The sequence shown here is derived from an EMBL/GenBank/DDBJ whole genome shotgun (WGS) entry which is preliminary data.</text>
</comment>
<proteinExistence type="predicted"/>
<sequence>MACATHCNSPPLSPTQVLRAKLLISKAKRAKKSATKVAKCLKKATDETLESLTVASQPRVVVDWSNPALRDLMDKLLAAISDNSVYKVAFGFDKGTDSTVNSGGAKFKVRHESLAWKVFLLDPLGQPDPASPWHNHPIDKLGTSVKNRIKMLKELYGKYWGQLGETGQGRQEKSLFLYRDL</sequence>
<evidence type="ECO:0000313" key="1">
    <source>
        <dbReference type="EMBL" id="KAH7920501.1"/>
    </source>
</evidence>
<organism evidence="1 2">
    <name type="scientific">Leucogyrophana mollusca</name>
    <dbReference type="NCBI Taxonomy" id="85980"/>
    <lineage>
        <taxon>Eukaryota</taxon>
        <taxon>Fungi</taxon>
        <taxon>Dikarya</taxon>
        <taxon>Basidiomycota</taxon>
        <taxon>Agaricomycotina</taxon>
        <taxon>Agaricomycetes</taxon>
        <taxon>Agaricomycetidae</taxon>
        <taxon>Boletales</taxon>
        <taxon>Boletales incertae sedis</taxon>
        <taxon>Leucogyrophana</taxon>
    </lineage>
</organism>
<name>A0ACB8B470_9AGAM</name>
<gene>
    <name evidence="1" type="ORF">BV22DRAFT_1050308</name>
</gene>
<protein>
    <submittedName>
        <fullName evidence="1">Uncharacterized protein</fullName>
    </submittedName>
</protein>
<dbReference type="Proteomes" id="UP000790709">
    <property type="component" value="Unassembled WGS sequence"/>
</dbReference>
<dbReference type="EMBL" id="MU266576">
    <property type="protein sequence ID" value="KAH7920501.1"/>
    <property type="molecule type" value="Genomic_DNA"/>
</dbReference>
<keyword evidence="2" id="KW-1185">Reference proteome</keyword>
<accession>A0ACB8B470</accession>
<reference evidence="1" key="1">
    <citation type="journal article" date="2021" name="New Phytol.">
        <title>Evolutionary innovations through gain and loss of genes in the ectomycorrhizal Boletales.</title>
        <authorList>
            <person name="Wu G."/>
            <person name="Miyauchi S."/>
            <person name="Morin E."/>
            <person name="Kuo A."/>
            <person name="Drula E."/>
            <person name="Varga T."/>
            <person name="Kohler A."/>
            <person name="Feng B."/>
            <person name="Cao Y."/>
            <person name="Lipzen A."/>
            <person name="Daum C."/>
            <person name="Hundley H."/>
            <person name="Pangilinan J."/>
            <person name="Johnson J."/>
            <person name="Barry K."/>
            <person name="LaButti K."/>
            <person name="Ng V."/>
            <person name="Ahrendt S."/>
            <person name="Min B."/>
            <person name="Choi I.G."/>
            <person name="Park H."/>
            <person name="Plett J.M."/>
            <person name="Magnuson J."/>
            <person name="Spatafora J.W."/>
            <person name="Nagy L.G."/>
            <person name="Henrissat B."/>
            <person name="Grigoriev I.V."/>
            <person name="Yang Z.L."/>
            <person name="Xu J."/>
            <person name="Martin F.M."/>
        </authorList>
    </citation>
    <scope>NUCLEOTIDE SEQUENCE</scope>
    <source>
        <strain evidence="1">KUC20120723A-06</strain>
    </source>
</reference>
<evidence type="ECO:0000313" key="2">
    <source>
        <dbReference type="Proteomes" id="UP000790709"/>
    </source>
</evidence>